<accession>A0AAW8NG76</accession>
<sequence length="323" mass="34435">MESVTEARIPAAMKTLGRTGLPVTDVCVGTSSLGNHPRNGSHAERTATAVAAVRAALAGPFNFLDTSNEYGRDGGSERWIGQAIREAGGLPAGFVLSTKVDPIVGTADFSGDRVRRSVEESLERLGLDRLPLVHLHDPEKISFGEGVAAGGPLEALVDLRDQGVIGHLGVAGGPIDLELKYLALDVFDVVISHNRYTLVDQTAEPLIEDARRRGVAFINAAPFGGGLLVKGPDATTNYCYRPASPELLGRVREMQELCREYSVPLAAAALQFSTRDPRITSTIVGMAEPGRVAETARLAQWSIPEDFWERMLPLASAGNADLG</sequence>
<dbReference type="GeneID" id="97424368"/>
<evidence type="ECO:0000313" key="3">
    <source>
        <dbReference type="Proteomes" id="UP001262032"/>
    </source>
</evidence>
<dbReference type="GO" id="GO:0047834">
    <property type="term" value="F:D-threo-aldose 1-dehydrogenase activity"/>
    <property type="evidence" value="ECO:0007669"/>
    <property type="project" value="UniProtKB-EC"/>
</dbReference>
<comment type="caution">
    <text evidence="2">The sequence shown here is derived from an EMBL/GenBank/DDBJ whole genome shotgun (WGS) entry which is preliminary data.</text>
</comment>
<reference evidence="2" key="1">
    <citation type="submission" date="2023-07" db="EMBL/GenBank/DDBJ databases">
        <title>Sorghum-associated microbial communities from plants grown in Nebraska, USA.</title>
        <authorList>
            <person name="Schachtman D."/>
        </authorList>
    </citation>
    <scope>NUCLEOTIDE SEQUENCE</scope>
    <source>
        <strain evidence="2">BE261</strain>
    </source>
</reference>
<dbReference type="Proteomes" id="UP001262032">
    <property type="component" value="Unassembled WGS sequence"/>
</dbReference>
<dbReference type="EMBL" id="JAVDWN010000021">
    <property type="protein sequence ID" value="MDR7165900.1"/>
    <property type="molecule type" value="Genomic_DNA"/>
</dbReference>
<dbReference type="AlphaFoldDB" id="A0AAW8NG76"/>
<protein>
    <submittedName>
        <fullName evidence="2">D-threo-aldose 1-dehydrogenase</fullName>
        <ecNumber evidence="2">1.1.1.122</ecNumber>
    </submittedName>
</protein>
<dbReference type="InterPro" id="IPR023210">
    <property type="entry name" value="NADP_OxRdtase_dom"/>
</dbReference>
<dbReference type="SUPFAM" id="SSF51430">
    <property type="entry name" value="NAD(P)-linked oxidoreductase"/>
    <property type="match status" value="1"/>
</dbReference>
<dbReference type="PANTHER" id="PTHR42686">
    <property type="entry name" value="GH17980P-RELATED"/>
    <property type="match status" value="1"/>
</dbReference>
<feature type="domain" description="NADP-dependent oxidoreductase" evidence="1">
    <location>
        <begin position="26"/>
        <end position="311"/>
    </location>
</feature>
<dbReference type="PANTHER" id="PTHR42686:SF1">
    <property type="entry name" value="GH17980P-RELATED"/>
    <property type="match status" value="1"/>
</dbReference>
<proteinExistence type="predicted"/>
<keyword evidence="2" id="KW-0560">Oxidoreductase</keyword>
<dbReference type="EC" id="1.1.1.122" evidence="2"/>
<evidence type="ECO:0000259" key="1">
    <source>
        <dbReference type="Pfam" id="PF00248"/>
    </source>
</evidence>
<organism evidence="2 3">
    <name type="scientific">Pseudarthrobacter oxydans</name>
    <name type="common">Arthrobacter oxydans</name>
    <dbReference type="NCBI Taxonomy" id="1671"/>
    <lineage>
        <taxon>Bacteria</taxon>
        <taxon>Bacillati</taxon>
        <taxon>Actinomycetota</taxon>
        <taxon>Actinomycetes</taxon>
        <taxon>Micrococcales</taxon>
        <taxon>Micrococcaceae</taxon>
        <taxon>Pseudarthrobacter</taxon>
    </lineage>
</organism>
<dbReference type="Pfam" id="PF00248">
    <property type="entry name" value="Aldo_ket_red"/>
    <property type="match status" value="1"/>
</dbReference>
<dbReference type="InterPro" id="IPR020471">
    <property type="entry name" value="AKR"/>
</dbReference>
<name>A0AAW8NG76_PSEOX</name>
<dbReference type="CDD" id="cd19090">
    <property type="entry name" value="AKR_AKR15A-like"/>
    <property type="match status" value="1"/>
</dbReference>
<dbReference type="RefSeq" id="WP_310114336.1">
    <property type="nucleotide sequence ID" value="NZ_JAVDTN010000020.1"/>
</dbReference>
<dbReference type="InterPro" id="IPR036812">
    <property type="entry name" value="NAD(P)_OxRdtase_dom_sf"/>
</dbReference>
<dbReference type="GO" id="GO:0005829">
    <property type="term" value="C:cytosol"/>
    <property type="evidence" value="ECO:0007669"/>
    <property type="project" value="TreeGrafter"/>
</dbReference>
<gene>
    <name evidence="2" type="ORF">J2X12_003954</name>
</gene>
<dbReference type="Gene3D" id="3.20.20.100">
    <property type="entry name" value="NADP-dependent oxidoreductase domain"/>
    <property type="match status" value="1"/>
</dbReference>
<evidence type="ECO:0000313" key="2">
    <source>
        <dbReference type="EMBL" id="MDR7165900.1"/>
    </source>
</evidence>